<dbReference type="PANTHER" id="PTHR11808">
    <property type="entry name" value="TRANS-SULFURATION ENZYME FAMILY MEMBER"/>
    <property type="match status" value="1"/>
</dbReference>
<keyword evidence="6" id="KW-0808">Transferase</keyword>
<dbReference type="Pfam" id="PF01053">
    <property type="entry name" value="Cys_Met_Meta_PP"/>
    <property type="match status" value="1"/>
</dbReference>
<dbReference type="FunFam" id="3.90.1150.10:FF:000033">
    <property type="entry name" value="Cystathionine gamma-synthase"/>
    <property type="match status" value="1"/>
</dbReference>
<reference evidence="6" key="1">
    <citation type="journal article" date="2020" name="mSystems">
        <title>Genome- and Community-Level Interaction Insights into Carbon Utilization and Element Cycling Functions of Hydrothermarchaeota in Hydrothermal Sediment.</title>
        <authorList>
            <person name="Zhou Z."/>
            <person name="Liu Y."/>
            <person name="Xu W."/>
            <person name="Pan J."/>
            <person name="Luo Z.H."/>
            <person name="Li M."/>
        </authorList>
    </citation>
    <scope>NUCLEOTIDE SEQUENCE [LARGE SCALE GENOMIC DNA]</scope>
    <source>
        <strain evidence="6">SpSt-780</strain>
    </source>
</reference>
<protein>
    <submittedName>
        <fullName evidence="6">Aminotransferase class I/II-fold pyridoxal phosphate-dependent enzyme</fullName>
    </submittedName>
</protein>
<name>A0A7C4UDL3_UNCW3</name>
<dbReference type="GO" id="GO:0005737">
    <property type="term" value="C:cytoplasm"/>
    <property type="evidence" value="ECO:0007669"/>
    <property type="project" value="TreeGrafter"/>
</dbReference>
<dbReference type="GO" id="GO:0047804">
    <property type="term" value="F:cysteine-S-conjugate beta-lyase activity"/>
    <property type="evidence" value="ECO:0007669"/>
    <property type="project" value="UniProtKB-ARBA"/>
</dbReference>
<comment type="cofactor">
    <cofactor evidence="1 5">
        <name>pyridoxal 5'-phosphate</name>
        <dbReference type="ChEBI" id="CHEBI:597326"/>
    </cofactor>
</comment>
<dbReference type="GO" id="GO:0009086">
    <property type="term" value="P:methionine biosynthetic process"/>
    <property type="evidence" value="ECO:0007669"/>
    <property type="project" value="UniProtKB-ARBA"/>
</dbReference>
<dbReference type="InterPro" id="IPR015424">
    <property type="entry name" value="PyrdxlP-dep_Trfase"/>
</dbReference>
<dbReference type="Gene3D" id="3.90.1150.10">
    <property type="entry name" value="Aspartate Aminotransferase, domain 1"/>
    <property type="match status" value="1"/>
</dbReference>
<dbReference type="GO" id="GO:0008483">
    <property type="term" value="F:transaminase activity"/>
    <property type="evidence" value="ECO:0007669"/>
    <property type="project" value="UniProtKB-KW"/>
</dbReference>
<comment type="caution">
    <text evidence="6">The sequence shown here is derived from an EMBL/GenBank/DDBJ whole genome shotgun (WGS) entry which is preliminary data.</text>
</comment>
<dbReference type="EMBL" id="DTHG01000097">
    <property type="protein sequence ID" value="HGW92452.1"/>
    <property type="molecule type" value="Genomic_DNA"/>
</dbReference>
<dbReference type="AlphaFoldDB" id="A0A7C4UDL3"/>
<dbReference type="Gene3D" id="3.40.640.10">
    <property type="entry name" value="Type I PLP-dependent aspartate aminotransferase-like (Major domain)"/>
    <property type="match status" value="1"/>
</dbReference>
<dbReference type="SUPFAM" id="SSF53383">
    <property type="entry name" value="PLP-dependent transferases"/>
    <property type="match status" value="1"/>
</dbReference>
<evidence type="ECO:0000256" key="1">
    <source>
        <dbReference type="ARBA" id="ARBA00001933"/>
    </source>
</evidence>
<organism evidence="6">
    <name type="scientific">candidate division WOR-3 bacterium</name>
    <dbReference type="NCBI Taxonomy" id="2052148"/>
    <lineage>
        <taxon>Bacteria</taxon>
        <taxon>Bacteria division WOR-3</taxon>
    </lineage>
</organism>
<dbReference type="CDD" id="cd00614">
    <property type="entry name" value="CGS_like"/>
    <property type="match status" value="1"/>
</dbReference>
<dbReference type="GO" id="GO:0019346">
    <property type="term" value="P:transsulfuration"/>
    <property type="evidence" value="ECO:0007669"/>
    <property type="project" value="InterPro"/>
</dbReference>
<evidence type="ECO:0000313" key="6">
    <source>
        <dbReference type="EMBL" id="HGW92452.1"/>
    </source>
</evidence>
<keyword evidence="2 4" id="KW-0663">Pyridoxal phosphate</keyword>
<gene>
    <name evidence="6" type="ORF">ENV67_07955</name>
</gene>
<sequence length="385" mass="43271">MKGFSTKCVHKGTFHSEVKSVNTPIFQTSNFLLDDKDYEKIIEGKAIEVNLYTRYSNPSRRAVEEKIKELEFADDAITFSSGMAAISTTLLTFLKPKGRLLTTIDIYGGTTYLVNNILKNYDIDVKHSDPFDTGDIIKKMKNVDVILFESLSNPLLKLIDIEEISKNKREGQILIIDNTFLTPYNLNPMKLGVDIVIHSASKYLNGHSDLIAGIVCGKKEYIDKIRENMILLGGSMEPLSAFLLERGLKTLGIRMERHNKNGYEIARFLKGKKKVKKVFYPGLEEYPKYELAKRLLKNGFGGMVTFVIEGGDEEGVRFMHRLKIIKEATSLGGVESLVSMPFNTSHTGLSEEERIKIGIEPGTIRLSCGIEDVEDLKDDLENALS</sequence>
<dbReference type="PIRSF" id="PIRSF001434">
    <property type="entry name" value="CGS"/>
    <property type="match status" value="1"/>
</dbReference>
<keyword evidence="6" id="KW-0032">Aminotransferase</keyword>
<evidence type="ECO:0000256" key="4">
    <source>
        <dbReference type="PIRSR" id="PIRSR001434-2"/>
    </source>
</evidence>
<accession>A0A7C4UDL3</accession>
<dbReference type="InterPro" id="IPR000277">
    <property type="entry name" value="Cys/Met-Metab_PyrdxlP-dep_enz"/>
</dbReference>
<proteinExistence type="inferred from homology"/>
<evidence type="ECO:0000256" key="3">
    <source>
        <dbReference type="ARBA" id="ARBA00023239"/>
    </source>
</evidence>
<dbReference type="InterPro" id="IPR015422">
    <property type="entry name" value="PyrdxlP-dep_Trfase_small"/>
</dbReference>
<keyword evidence="3" id="KW-0456">Lyase</keyword>
<dbReference type="GO" id="GO:0030170">
    <property type="term" value="F:pyridoxal phosphate binding"/>
    <property type="evidence" value="ECO:0007669"/>
    <property type="project" value="InterPro"/>
</dbReference>
<evidence type="ECO:0000256" key="5">
    <source>
        <dbReference type="RuleBase" id="RU362118"/>
    </source>
</evidence>
<evidence type="ECO:0000256" key="2">
    <source>
        <dbReference type="ARBA" id="ARBA00022898"/>
    </source>
</evidence>
<dbReference type="InterPro" id="IPR015421">
    <property type="entry name" value="PyrdxlP-dep_Trfase_major"/>
</dbReference>
<dbReference type="FunFam" id="3.40.640.10:FF:000046">
    <property type="entry name" value="Cystathionine gamma-lyase"/>
    <property type="match status" value="1"/>
</dbReference>
<dbReference type="PANTHER" id="PTHR11808:SF50">
    <property type="entry name" value="CYSTATHIONINE BETA-LYASE"/>
    <property type="match status" value="1"/>
</dbReference>
<comment type="similarity">
    <text evidence="5">Belongs to the trans-sulfuration enzymes family.</text>
</comment>
<feature type="modified residue" description="N6-(pyridoxal phosphate)lysine" evidence="4">
    <location>
        <position position="202"/>
    </location>
</feature>